<proteinExistence type="predicted"/>
<dbReference type="AlphaFoldDB" id="A0A1A9WW11"/>
<reference evidence="3" key="1">
    <citation type="submission" date="2014-03" db="EMBL/GenBank/DDBJ databases">
        <authorList>
            <person name="Aksoy S."/>
            <person name="Warren W."/>
            <person name="Wilson R.K."/>
        </authorList>
    </citation>
    <scope>NUCLEOTIDE SEQUENCE [LARGE SCALE GENOMIC DNA]</scope>
    <source>
        <strain evidence="3">IAEA</strain>
    </source>
</reference>
<keyword evidence="3" id="KW-1185">Reference proteome</keyword>
<keyword evidence="1" id="KW-0472">Membrane</keyword>
<accession>A0A1A9WW11</accession>
<dbReference type="VEuPathDB" id="VectorBase:GBRI034532"/>
<feature type="transmembrane region" description="Helical" evidence="1">
    <location>
        <begin position="20"/>
        <end position="41"/>
    </location>
</feature>
<dbReference type="EnsemblMetazoa" id="GBRI034532-RA">
    <property type="protein sequence ID" value="GBRI034532-PA"/>
    <property type="gene ID" value="GBRI034532"/>
</dbReference>
<name>A0A1A9WW11_9MUSC</name>
<evidence type="ECO:0000256" key="1">
    <source>
        <dbReference type="SAM" id="Phobius"/>
    </source>
</evidence>
<dbReference type="Proteomes" id="UP000091820">
    <property type="component" value="Unassembled WGS sequence"/>
</dbReference>
<sequence length="81" mass="9902">MSSNFSQILRKRERKTRKRYSYICMEFKHITFVNNLAYYVIFPIADIRKHAYISWTRYNTINLELTTLELYELNQNSNSKI</sequence>
<protein>
    <submittedName>
        <fullName evidence="2">Uncharacterized protein</fullName>
    </submittedName>
</protein>
<evidence type="ECO:0000313" key="3">
    <source>
        <dbReference type="Proteomes" id="UP000091820"/>
    </source>
</evidence>
<keyword evidence="1" id="KW-0812">Transmembrane</keyword>
<organism evidence="2 3">
    <name type="scientific">Glossina brevipalpis</name>
    <dbReference type="NCBI Taxonomy" id="37001"/>
    <lineage>
        <taxon>Eukaryota</taxon>
        <taxon>Metazoa</taxon>
        <taxon>Ecdysozoa</taxon>
        <taxon>Arthropoda</taxon>
        <taxon>Hexapoda</taxon>
        <taxon>Insecta</taxon>
        <taxon>Pterygota</taxon>
        <taxon>Neoptera</taxon>
        <taxon>Endopterygota</taxon>
        <taxon>Diptera</taxon>
        <taxon>Brachycera</taxon>
        <taxon>Muscomorpha</taxon>
        <taxon>Hippoboscoidea</taxon>
        <taxon>Glossinidae</taxon>
        <taxon>Glossina</taxon>
    </lineage>
</organism>
<reference evidence="2" key="2">
    <citation type="submission" date="2020-05" db="UniProtKB">
        <authorList>
            <consortium name="EnsemblMetazoa"/>
        </authorList>
    </citation>
    <scope>IDENTIFICATION</scope>
    <source>
        <strain evidence="2">IAEA</strain>
    </source>
</reference>
<evidence type="ECO:0000313" key="2">
    <source>
        <dbReference type="EnsemblMetazoa" id="GBRI034532-PA"/>
    </source>
</evidence>
<keyword evidence="1" id="KW-1133">Transmembrane helix</keyword>